<dbReference type="InterPro" id="IPR011006">
    <property type="entry name" value="CheY-like_superfamily"/>
</dbReference>
<accession>A0A944CBS5</accession>
<organism evidence="6 7">
    <name type="scientific">Roseibium polysiphoniae</name>
    <dbReference type="NCBI Taxonomy" id="2571221"/>
    <lineage>
        <taxon>Bacteria</taxon>
        <taxon>Pseudomonadati</taxon>
        <taxon>Pseudomonadota</taxon>
        <taxon>Alphaproteobacteria</taxon>
        <taxon>Hyphomicrobiales</taxon>
        <taxon>Stappiaceae</taxon>
        <taxon>Roseibium</taxon>
    </lineage>
</organism>
<dbReference type="SUPFAM" id="SSF52172">
    <property type="entry name" value="CheY-like"/>
    <property type="match status" value="1"/>
</dbReference>
<evidence type="ECO:0000313" key="7">
    <source>
        <dbReference type="Proteomes" id="UP000705379"/>
    </source>
</evidence>
<protein>
    <submittedName>
        <fullName evidence="6">Response regulator</fullName>
    </submittedName>
</protein>
<dbReference type="Pfam" id="PF00072">
    <property type="entry name" value="Response_reg"/>
    <property type="match status" value="1"/>
</dbReference>
<dbReference type="RefSeq" id="WP_213215956.1">
    <property type="nucleotide sequence ID" value="NZ_QTKU01000002.1"/>
</dbReference>
<evidence type="ECO:0000256" key="4">
    <source>
        <dbReference type="PROSITE-ProRule" id="PRU00169"/>
    </source>
</evidence>
<dbReference type="PANTHER" id="PTHR44591">
    <property type="entry name" value="STRESS RESPONSE REGULATOR PROTEIN 1"/>
    <property type="match status" value="1"/>
</dbReference>
<comment type="caution">
    <text evidence="6">The sequence shown here is derived from an EMBL/GenBank/DDBJ whole genome shotgun (WGS) entry which is preliminary data.</text>
</comment>
<sequence length="293" mass="32881">MSEKATILCVEDETMLLEDLREELEDAGYRVLTAENGTEAMRVLRKERPNLILCDMMMPRMDGPTMLKHIRTNHPKLSDVPFVFLTAKATREDLIEGKRLGVDDYLTKPVDYDLLLATVEASLGQIHRIEERNKQKLVQLYNSFQKQRSGTSEKLRVSFVTSKPASILPLTNALAELGCEVSLIPEEQLAQKEFSVKDIDILFLVYSRIVHYYLKFVVSGRPKGWKGEMVLLAPQNFTPDQKSSLSEGGIEDYIEYPYPPVEIFKLVLKRIQNGGAAAQPSSAGGEAVSSSAL</sequence>
<gene>
    <name evidence="6" type="ORF">DYI23_09300</name>
</gene>
<dbReference type="GO" id="GO:0000160">
    <property type="term" value="P:phosphorelay signal transduction system"/>
    <property type="evidence" value="ECO:0007669"/>
    <property type="project" value="InterPro"/>
</dbReference>
<keyword evidence="1 4" id="KW-0597">Phosphoprotein</keyword>
<dbReference type="AlphaFoldDB" id="A0A944CBS5"/>
<evidence type="ECO:0000256" key="2">
    <source>
        <dbReference type="ARBA" id="ARBA00023015"/>
    </source>
</evidence>
<evidence type="ECO:0000259" key="5">
    <source>
        <dbReference type="PROSITE" id="PS50110"/>
    </source>
</evidence>
<dbReference type="PROSITE" id="PS50110">
    <property type="entry name" value="RESPONSE_REGULATORY"/>
    <property type="match status" value="1"/>
</dbReference>
<dbReference type="EMBL" id="QTKU01000002">
    <property type="protein sequence ID" value="MBS8260411.1"/>
    <property type="molecule type" value="Genomic_DNA"/>
</dbReference>
<keyword evidence="2" id="KW-0805">Transcription regulation</keyword>
<keyword evidence="3" id="KW-0804">Transcription</keyword>
<proteinExistence type="predicted"/>
<dbReference type="SMART" id="SM00448">
    <property type="entry name" value="REC"/>
    <property type="match status" value="1"/>
</dbReference>
<reference evidence="6" key="1">
    <citation type="submission" date="2018-08" db="EMBL/GenBank/DDBJ databases">
        <authorList>
            <person name="Jin W."/>
            <person name="Wang H."/>
            <person name="Yang Y."/>
            <person name="Li M."/>
            <person name="Liu J."/>
        </authorList>
    </citation>
    <scope>NUCLEOTIDE SEQUENCE</scope>
    <source>
        <strain evidence="6">AESS21</strain>
    </source>
</reference>
<dbReference type="InterPro" id="IPR050595">
    <property type="entry name" value="Bact_response_regulator"/>
</dbReference>
<dbReference type="Gene3D" id="3.40.50.2300">
    <property type="match status" value="1"/>
</dbReference>
<dbReference type="PANTHER" id="PTHR44591:SF3">
    <property type="entry name" value="RESPONSE REGULATORY DOMAIN-CONTAINING PROTEIN"/>
    <property type="match status" value="1"/>
</dbReference>
<dbReference type="CDD" id="cd17574">
    <property type="entry name" value="REC_OmpR"/>
    <property type="match status" value="1"/>
</dbReference>
<dbReference type="InterPro" id="IPR001789">
    <property type="entry name" value="Sig_transdc_resp-reg_receiver"/>
</dbReference>
<evidence type="ECO:0000313" key="6">
    <source>
        <dbReference type="EMBL" id="MBS8260411.1"/>
    </source>
</evidence>
<evidence type="ECO:0000256" key="1">
    <source>
        <dbReference type="ARBA" id="ARBA00022553"/>
    </source>
</evidence>
<feature type="modified residue" description="4-aspartylphosphate" evidence="4">
    <location>
        <position position="55"/>
    </location>
</feature>
<dbReference type="Proteomes" id="UP000705379">
    <property type="component" value="Unassembled WGS sequence"/>
</dbReference>
<reference evidence="6" key="2">
    <citation type="journal article" date="2021" name="Microorganisms">
        <title>Bacterial Dimethylsulfoniopropionate Biosynthesis in the East China Sea.</title>
        <authorList>
            <person name="Liu J."/>
            <person name="Zhang Y."/>
            <person name="Liu J."/>
            <person name="Zhong H."/>
            <person name="Williams B.T."/>
            <person name="Zheng Y."/>
            <person name="Curson A.R.J."/>
            <person name="Sun C."/>
            <person name="Sun H."/>
            <person name="Song D."/>
            <person name="Wagner Mackenzie B."/>
            <person name="Bermejo Martinez A."/>
            <person name="Todd J.D."/>
            <person name="Zhang X.H."/>
        </authorList>
    </citation>
    <scope>NUCLEOTIDE SEQUENCE</scope>
    <source>
        <strain evidence="6">AESS21</strain>
    </source>
</reference>
<name>A0A944CBS5_9HYPH</name>
<feature type="domain" description="Response regulatory" evidence="5">
    <location>
        <begin position="6"/>
        <end position="123"/>
    </location>
</feature>
<evidence type="ECO:0000256" key="3">
    <source>
        <dbReference type="ARBA" id="ARBA00023163"/>
    </source>
</evidence>